<gene>
    <name evidence="1" type="ORF">niasHS_010925</name>
</gene>
<keyword evidence="2" id="KW-1185">Reference proteome</keyword>
<dbReference type="Proteomes" id="UP001620645">
    <property type="component" value="Unassembled WGS sequence"/>
</dbReference>
<dbReference type="SUPFAM" id="SSF101898">
    <property type="entry name" value="NHL repeat"/>
    <property type="match status" value="1"/>
</dbReference>
<dbReference type="AlphaFoldDB" id="A0ABD2J3H9"/>
<evidence type="ECO:0000313" key="1">
    <source>
        <dbReference type="EMBL" id="KAL3083123.1"/>
    </source>
</evidence>
<accession>A0ABD2J3H9</accession>
<comment type="caution">
    <text evidence="1">The sequence shown here is derived from an EMBL/GenBank/DDBJ whole genome shotgun (WGS) entry which is preliminary data.</text>
</comment>
<reference evidence="1 2" key="1">
    <citation type="submission" date="2024-10" db="EMBL/GenBank/DDBJ databases">
        <authorList>
            <person name="Kim D."/>
        </authorList>
    </citation>
    <scope>NUCLEOTIDE SEQUENCE [LARGE SCALE GENOMIC DNA]</scope>
    <source>
        <strain evidence="1">Taebaek</strain>
    </source>
</reference>
<protein>
    <submittedName>
        <fullName evidence="1">Uncharacterized protein</fullName>
    </submittedName>
</protein>
<evidence type="ECO:0000313" key="2">
    <source>
        <dbReference type="Proteomes" id="UP001620645"/>
    </source>
</evidence>
<sequence length="308" mass="34821">MPENPTNTSDHQRLEEMLCHLTPHGAAVPYNVCFDSDHCLWVASKGGLFKFVVGSSGNQSKLVFHFKNEFPRKMAPYTQVLYFNSKIIYVCAEEKSDLSVFRIFSLDGTNEHEHIIDGKVQSVAISQNGDLYMTKQPTNGTEESAIWRSHIDHPMAWEEFCSTFDECFQSLCVYDNETLAVAVVLSPVNLYSKQCIKWVATKDCRIIGSFSASGKDNGQIFFPRCLQKHGDSLLILDKTGRIQKFTREGHFVEISAKIDDYIGNGFTIREDEAVIACSGIVKDEKGKTMCDDWVENIRLDGSRWTEEA</sequence>
<dbReference type="EMBL" id="JBICCN010000254">
    <property type="protein sequence ID" value="KAL3083123.1"/>
    <property type="molecule type" value="Genomic_DNA"/>
</dbReference>
<proteinExistence type="predicted"/>
<name>A0ABD2J3H9_HETSC</name>
<organism evidence="1 2">
    <name type="scientific">Heterodera schachtii</name>
    <name type="common">Sugarbeet cyst nematode worm</name>
    <name type="synonym">Tylenchus schachtii</name>
    <dbReference type="NCBI Taxonomy" id="97005"/>
    <lineage>
        <taxon>Eukaryota</taxon>
        <taxon>Metazoa</taxon>
        <taxon>Ecdysozoa</taxon>
        <taxon>Nematoda</taxon>
        <taxon>Chromadorea</taxon>
        <taxon>Rhabditida</taxon>
        <taxon>Tylenchina</taxon>
        <taxon>Tylenchomorpha</taxon>
        <taxon>Tylenchoidea</taxon>
        <taxon>Heteroderidae</taxon>
        <taxon>Heteroderinae</taxon>
        <taxon>Heterodera</taxon>
    </lineage>
</organism>